<feature type="domain" description="Pilus formation protein N-terminal" evidence="1">
    <location>
        <begin position="68"/>
        <end position="126"/>
    </location>
</feature>
<evidence type="ECO:0000259" key="1">
    <source>
        <dbReference type="Pfam" id="PF13629"/>
    </source>
</evidence>
<dbReference type="EMBL" id="BSNT01000011">
    <property type="protein sequence ID" value="GLQ58348.1"/>
    <property type="molecule type" value="Genomic_DNA"/>
</dbReference>
<dbReference type="Proteomes" id="UP001156613">
    <property type="component" value="Unassembled WGS sequence"/>
</dbReference>
<evidence type="ECO:0000313" key="3">
    <source>
        <dbReference type="Proteomes" id="UP001156613"/>
    </source>
</evidence>
<dbReference type="InterPro" id="IPR032789">
    <property type="entry name" value="T2SS-T3SS_pil_N"/>
</dbReference>
<sequence length="140" mass="14790">MFPGSAGTTVSNNTTVFIEECGVAEFLKNMRKIAFVLAVAASAGTAMAQAGAVKPAESVVGGMHIIDRTLVLPVGGTEIVALPPDLQTATLSLPDVLHVNLVSQKVAEILAHHEGQTDVLFTGKDTIYRFHVTVVKRPVR</sequence>
<accession>A0ABQ5WDZ5</accession>
<name>A0ABQ5WDZ5_GLUJA</name>
<comment type="caution">
    <text evidence="2">The sequence shown here is derived from an EMBL/GenBank/DDBJ whole genome shotgun (WGS) entry which is preliminary data.</text>
</comment>
<dbReference type="Pfam" id="PF13629">
    <property type="entry name" value="T2SS-T3SS_pil_N"/>
    <property type="match status" value="1"/>
</dbReference>
<keyword evidence="3" id="KW-1185">Reference proteome</keyword>
<proteinExistence type="predicted"/>
<gene>
    <name evidence="2" type="ORF">GCM10010937_01490</name>
</gene>
<organism evidence="2 3">
    <name type="scientific">Gluconobacter japonicus</name>
    <dbReference type="NCBI Taxonomy" id="376620"/>
    <lineage>
        <taxon>Bacteria</taxon>
        <taxon>Pseudomonadati</taxon>
        <taxon>Pseudomonadota</taxon>
        <taxon>Alphaproteobacteria</taxon>
        <taxon>Acetobacterales</taxon>
        <taxon>Acetobacteraceae</taxon>
        <taxon>Gluconobacter</taxon>
    </lineage>
</organism>
<protein>
    <recommendedName>
        <fullName evidence="1">Pilus formation protein N-terminal domain-containing protein</fullName>
    </recommendedName>
</protein>
<evidence type="ECO:0000313" key="2">
    <source>
        <dbReference type="EMBL" id="GLQ58348.1"/>
    </source>
</evidence>
<reference evidence="3" key="1">
    <citation type="journal article" date="2019" name="Int. J. Syst. Evol. Microbiol.">
        <title>The Global Catalogue of Microorganisms (GCM) 10K type strain sequencing project: providing services to taxonomists for standard genome sequencing and annotation.</title>
        <authorList>
            <consortium name="The Broad Institute Genomics Platform"/>
            <consortium name="The Broad Institute Genome Sequencing Center for Infectious Disease"/>
            <person name="Wu L."/>
            <person name="Ma J."/>
        </authorList>
    </citation>
    <scope>NUCLEOTIDE SEQUENCE [LARGE SCALE GENOMIC DNA]</scope>
    <source>
        <strain evidence="3">NBRC 3271</strain>
    </source>
</reference>